<dbReference type="PROSITE" id="PS00723">
    <property type="entry name" value="POLYPRENYL_SYNTHASE_1"/>
    <property type="match status" value="1"/>
</dbReference>
<evidence type="ECO:0000256" key="4">
    <source>
        <dbReference type="ARBA" id="ARBA00022723"/>
    </source>
</evidence>
<dbReference type="Gene3D" id="1.10.600.10">
    <property type="entry name" value="Farnesyl Diphosphate Synthase"/>
    <property type="match status" value="1"/>
</dbReference>
<dbReference type="AlphaFoldDB" id="A0A510XT59"/>
<evidence type="ECO:0000313" key="14">
    <source>
        <dbReference type="Proteomes" id="UP000321419"/>
    </source>
</evidence>
<keyword evidence="3 12" id="KW-0808">Transferase</keyword>
<accession>A0A510XT59</accession>
<gene>
    <name evidence="13" type="ORF">PES01_06120</name>
</gene>
<dbReference type="NCBIfam" id="NF008140">
    <property type="entry name" value="PRK10888.1"/>
    <property type="match status" value="1"/>
</dbReference>
<evidence type="ECO:0000256" key="5">
    <source>
        <dbReference type="ARBA" id="ARBA00022842"/>
    </source>
</evidence>
<organism evidence="13 14">
    <name type="scientific">Pseudoalteromonas espejiana</name>
    <dbReference type="NCBI Taxonomy" id="28107"/>
    <lineage>
        <taxon>Bacteria</taxon>
        <taxon>Pseudomonadati</taxon>
        <taxon>Pseudomonadota</taxon>
        <taxon>Gammaproteobacteria</taxon>
        <taxon>Alteromonadales</taxon>
        <taxon>Pseudoalteromonadaceae</taxon>
        <taxon>Pseudoalteromonas</taxon>
    </lineage>
</organism>
<dbReference type="PANTHER" id="PTHR12001">
    <property type="entry name" value="GERANYLGERANYL PYROPHOSPHATE SYNTHASE"/>
    <property type="match status" value="1"/>
</dbReference>
<dbReference type="Pfam" id="PF00348">
    <property type="entry name" value="polyprenyl_synt"/>
    <property type="match status" value="1"/>
</dbReference>
<dbReference type="InterPro" id="IPR008949">
    <property type="entry name" value="Isoprenoid_synthase_dom_sf"/>
</dbReference>
<dbReference type="PROSITE" id="PS00444">
    <property type="entry name" value="POLYPRENYL_SYNTHASE_2"/>
    <property type="match status" value="1"/>
</dbReference>
<dbReference type="FunFam" id="1.10.600.10:FF:000002">
    <property type="entry name" value="Octaprenyl diphosphate synthase"/>
    <property type="match status" value="1"/>
</dbReference>
<proteinExistence type="inferred from homology"/>
<evidence type="ECO:0000256" key="11">
    <source>
        <dbReference type="ARBA" id="ARBA00083124"/>
    </source>
</evidence>
<dbReference type="PANTHER" id="PTHR12001:SF69">
    <property type="entry name" value="ALL TRANS-POLYPRENYL-DIPHOSPHATE SYNTHASE PDSS1"/>
    <property type="match status" value="1"/>
</dbReference>
<comment type="catalytic activity">
    <reaction evidence="6">
        <text>5 isopentenyl diphosphate + (2E,6E)-farnesyl diphosphate = all-trans-octaprenyl diphosphate + 5 diphosphate</text>
        <dbReference type="Rhea" id="RHEA:27798"/>
        <dbReference type="ChEBI" id="CHEBI:33019"/>
        <dbReference type="ChEBI" id="CHEBI:57711"/>
        <dbReference type="ChEBI" id="CHEBI:128769"/>
        <dbReference type="ChEBI" id="CHEBI:175763"/>
        <dbReference type="EC" id="2.5.1.90"/>
    </reaction>
</comment>
<dbReference type="EMBL" id="BJUM01000005">
    <property type="protein sequence ID" value="GEK53767.1"/>
    <property type="molecule type" value="Genomic_DNA"/>
</dbReference>
<dbReference type="OrthoDB" id="9805316at2"/>
<dbReference type="RefSeq" id="WP_089348709.1">
    <property type="nucleotide sequence ID" value="NZ_BJUM01000005.1"/>
</dbReference>
<keyword evidence="5" id="KW-0460">Magnesium</keyword>
<evidence type="ECO:0000256" key="9">
    <source>
        <dbReference type="ARBA" id="ARBA00072473"/>
    </source>
</evidence>
<dbReference type="SFLD" id="SFLDS00005">
    <property type="entry name" value="Isoprenoid_Synthase_Type_I"/>
    <property type="match status" value="1"/>
</dbReference>
<evidence type="ECO:0000256" key="2">
    <source>
        <dbReference type="ARBA" id="ARBA00006706"/>
    </source>
</evidence>
<comment type="similarity">
    <text evidence="2 12">Belongs to the FPP/GGPP synthase family.</text>
</comment>
<evidence type="ECO:0000256" key="7">
    <source>
        <dbReference type="ARBA" id="ARBA00055029"/>
    </source>
</evidence>
<evidence type="ECO:0000256" key="6">
    <source>
        <dbReference type="ARBA" id="ARBA00051506"/>
    </source>
</evidence>
<dbReference type="InterPro" id="IPR033749">
    <property type="entry name" value="Polyprenyl_synt_CS"/>
</dbReference>
<dbReference type="InterPro" id="IPR000092">
    <property type="entry name" value="Polyprenyl_synt"/>
</dbReference>
<evidence type="ECO:0000256" key="10">
    <source>
        <dbReference type="ARBA" id="ARBA00079637"/>
    </source>
</evidence>
<dbReference type="GO" id="GO:0046872">
    <property type="term" value="F:metal ion binding"/>
    <property type="evidence" value="ECO:0007669"/>
    <property type="project" value="UniProtKB-KW"/>
</dbReference>
<keyword evidence="4" id="KW-0479">Metal-binding</keyword>
<dbReference type="CDD" id="cd00685">
    <property type="entry name" value="Trans_IPPS_HT"/>
    <property type="match status" value="1"/>
</dbReference>
<evidence type="ECO:0000313" key="13">
    <source>
        <dbReference type="EMBL" id="GEK53767.1"/>
    </source>
</evidence>
<dbReference type="GO" id="GO:0106350">
    <property type="term" value="F:all-trans-octaprenyl-diphosphate synthase activity"/>
    <property type="evidence" value="ECO:0007669"/>
    <property type="project" value="UniProtKB-EC"/>
</dbReference>
<sequence>MDIKAIQALIESDMNDVNQLIHAQMRSDVALVNQLGLYIVNSGGKRVRPMLALLAARALGYQGKDHITLATIVEFIHTATLLHDDVVDESNLRRGTPTANAEFGNAASVLVGDFIYTRSFQLMVGLGKMQIMQILADATNIIAEGEVLQLMNCNDPDTTEASYMQVIYSKTAKLFEAATGLAAIITEQDNSVLDALNLYGMHLGTAFQLVDDVLDYNADADQLGKNIGDDLAEGKPTLPLIYAMQHGSDEQRALIRDAIEHCNGMDHLEAILTALKETNALEFTMQKAQQEAEKAIACLDFLAESEYKQALISLARIAVERDH</sequence>
<dbReference type="SUPFAM" id="SSF48576">
    <property type="entry name" value="Terpenoid synthases"/>
    <property type="match status" value="1"/>
</dbReference>
<evidence type="ECO:0000256" key="3">
    <source>
        <dbReference type="ARBA" id="ARBA00022679"/>
    </source>
</evidence>
<keyword evidence="14" id="KW-1185">Reference proteome</keyword>
<evidence type="ECO:0000256" key="1">
    <source>
        <dbReference type="ARBA" id="ARBA00001946"/>
    </source>
</evidence>
<comment type="caution">
    <text evidence="13">The sequence shown here is derived from an EMBL/GenBank/DDBJ whole genome shotgun (WGS) entry which is preliminary data.</text>
</comment>
<dbReference type="EC" id="2.5.1.90" evidence="8"/>
<comment type="function">
    <text evidence="7">Supplies octaprenyl diphosphate, the precursor for the side chain of the isoprenoid quinones ubiquinone and menaquinone.</text>
</comment>
<dbReference type="Proteomes" id="UP000321419">
    <property type="component" value="Unassembled WGS sequence"/>
</dbReference>
<dbReference type="GO" id="GO:0008299">
    <property type="term" value="P:isoprenoid biosynthetic process"/>
    <property type="evidence" value="ECO:0007669"/>
    <property type="project" value="InterPro"/>
</dbReference>
<reference evidence="13 14" key="1">
    <citation type="submission" date="2019-07" db="EMBL/GenBank/DDBJ databases">
        <title>Whole genome shotgun sequence of Pseudoalteromonas espejiana NBRC 102222.</title>
        <authorList>
            <person name="Hosoyama A."/>
            <person name="Uohara A."/>
            <person name="Ohji S."/>
            <person name="Ichikawa N."/>
        </authorList>
    </citation>
    <scope>NUCLEOTIDE SEQUENCE [LARGE SCALE GENOMIC DNA]</scope>
    <source>
        <strain evidence="13 14">NBRC 102222</strain>
    </source>
</reference>
<evidence type="ECO:0000256" key="8">
    <source>
        <dbReference type="ARBA" id="ARBA00066511"/>
    </source>
</evidence>
<evidence type="ECO:0000256" key="12">
    <source>
        <dbReference type="RuleBase" id="RU004466"/>
    </source>
</evidence>
<name>A0A510XT59_9GAMM</name>
<comment type="cofactor">
    <cofactor evidence="1">
        <name>Mg(2+)</name>
        <dbReference type="ChEBI" id="CHEBI:18420"/>
    </cofactor>
</comment>
<protein>
    <recommendedName>
        <fullName evidence="9">Octaprenyl diphosphate synthase</fullName>
        <ecNumber evidence="8">2.5.1.90</ecNumber>
    </recommendedName>
    <alternativeName>
        <fullName evidence="11">All-trans-octaprenyl-diphosphate synthase</fullName>
    </alternativeName>
    <alternativeName>
        <fullName evidence="10">Octaprenyl pyrophosphate synthase</fullName>
    </alternativeName>
</protein>